<name>A0ABN8X688_9GAMM</name>
<proteinExistence type="inferred from homology"/>
<sequence length="272" mass="30420">MDKTRSAIAFILSSLAALLLYPVSTDTPPRTAVTPLSRHDEIPHDRPIPYRIADRSGPEVDREIAELFASISHPPLITDPPPQLDPYELYKRSRASKAKTGSKHAEKSKTAGVTSAKLKGPVVIRIDQTRQRLSVRVGGRTVPGLESVRVSTGLPGRTTRTPDGIYSPRTVVLRRPSYYATRLLKRPVYLTHAIQIVDGIFMHDASDGAMRYLGRKRSHGCIRVDRKQMPRIFHLVKQHRADTRIHIFHSTDQDRTPSTVATASGSDRQKTR</sequence>
<feature type="compositionally biased region" description="Basic and acidic residues" evidence="8">
    <location>
        <begin position="37"/>
        <end position="52"/>
    </location>
</feature>
<gene>
    <name evidence="10" type="ORF">MSZNOR_3495</name>
</gene>
<evidence type="ECO:0000256" key="1">
    <source>
        <dbReference type="ARBA" id="ARBA00004752"/>
    </source>
</evidence>
<organism evidence="10 11">
    <name type="scientific">Methylocaldum szegediense</name>
    <dbReference type="NCBI Taxonomy" id="73780"/>
    <lineage>
        <taxon>Bacteria</taxon>
        <taxon>Pseudomonadati</taxon>
        <taxon>Pseudomonadota</taxon>
        <taxon>Gammaproteobacteria</taxon>
        <taxon>Methylococcales</taxon>
        <taxon>Methylococcaceae</taxon>
        <taxon>Methylocaldum</taxon>
    </lineage>
</organism>
<evidence type="ECO:0000256" key="4">
    <source>
        <dbReference type="ARBA" id="ARBA00022960"/>
    </source>
</evidence>
<dbReference type="InterPro" id="IPR050979">
    <property type="entry name" value="LD-transpeptidase"/>
</dbReference>
<accession>A0ABN8X688</accession>
<keyword evidence="6 7" id="KW-0961">Cell wall biogenesis/degradation</keyword>
<dbReference type="Proteomes" id="UP001162030">
    <property type="component" value="Chromosome"/>
</dbReference>
<keyword evidence="11" id="KW-1185">Reference proteome</keyword>
<dbReference type="PANTHER" id="PTHR30582:SF2">
    <property type="entry name" value="L,D-TRANSPEPTIDASE YCIB-RELATED"/>
    <property type="match status" value="1"/>
</dbReference>
<feature type="region of interest" description="Disordered" evidence="8">
    <location>
        <begin position="94"/>
        <end position="114"/>
    </location>
</feature>
<evidence type="ECO:0000256" key="2">
    <source>
        <dbReference type="ARBA" id="ARBA00005992"/>
    </source>
</evidence>
<feature type="compositionally biased region" description="Polar residues" evidence="8">
    <location>
        <begin position="256"/>
        <end position="266"/>
    </location>
</feature>
<dbReference type="Pfam" id="PF03734">
    <property type="entry name" value="YkuD"/>
    <property type="match status" value="1"/>
</dbReference>
<evidence type="ECO:0000313" key="11">
    <source>
        <dbReference type="Proteomes" id="UP001162030"/>
    </source>
</evidence>
<dbReference type="PANTHER" id="PTHR30582">
    <property type="entry name" value="L,D-TRANSPEPTIDASE"/>
    <property type="match status" value="1"/>
</dbReference>
<evidence type="ECO:0000256" key="6">
    <source>
        <dbReference type="ARBA" id="ARBA00023316"/>
    </source>
</evidence>
<evidence type="ECO:0000256" key="8">
    <source>
        <dbReference type="SAM" id="MobiDB-lite"/>
    </source>
</evidence>
<feature type="region of interest" description="Disordered" evidence="8">
    <location>
        <begin position="249"/>
        <end position="272"/>
    </location>
</feature>
<dbReference type="InterPro" id="IPR005490">
    <property type="entry name" value="LD_TPept_cat_dom"/>
</dbReference>
<evidence type="ECO:0000256" key="5">
    <source>
        <dbReference type="ARBA" id="ARBA00022984"/>
    </source>
</evidence>
<evidence type="ECO:0000256" key="7">
    <source>
        <dbReference type="PROSITE-ProRule" id="PRU01373"/>
    </source>
</evidence>
<dbReference type="SUPFAM" id="SSF141523">
    <property type="entry name" value="L,D-transpeptidase catalytic domain-like"/>
    <property type="match status" value="1"/>
</dbReference>
<evidence type="ECO:0000259" key="9">
    <source>
        <dbReference type="PROSITE" id="PS52029"/>
    </source>
</evidence>
<feature type="region of interest" description="Disordered" evidence="8">
    <location>
        <begin position="31"/>
        <end position="52"/>
    </location>
</feature>
<dbReference type="RefSeq" id="WP_026609103.1">
    <property type="nucleotide sequence ID" value="NZ_OX458333.1"/>
</dbReference>
<feature type="active site" description="Nucleophile" evidence="7">
    <location>
        <position position="221"/>
    </location>
</feature>
<protein>
    <submittedName>
        <fullName evidence="10">L,D-transpeptidase-like protein</fullName>
    </submittedName>
</protein>
<dbReference type="EMBL" id="OX458333">
    <property type="protein sequence ID" value="CAI8903505.1"/>
    <property type="molecule type" value="Genomic_DNA"/>
</dbReference>
<dbReference type="CDD" id="cd16913">
    <property type="entry name" value="YkuD_like"/>
    <property type="match status" value="1"/>
</dbReference>
<feature type="active site" description="Proton donor/acceptor" evidence="7">
    <location>
        <position position="203"/>
    </location>
</feature>
<feature type="domain" description="L,D-TPase catalytic" evidence="9">
    <location>
        <begin position="122"/>
        <end position="248"/>
    </location>
</feature>
<comment type="pathway">
    <text evidence="1 7">Cell wall biogenesis; peptidoglycan biosynthesis.</text>
</comment>
<keyword evidence="5 7" id="KW-0573">Peptidoglycan synthesis</keyword>
<dbReference type="Gene3D" id="2.40.440.10">
    <property type="entry name" value="L,D-transpeptidase catalytic domain-like"/>
    <property type="match status" value="1"/>
</dbReference>
<evidence type="ECO:0000313" key="10">
    <source>
        <dbReference type="EMBL" id="CAI8903505.1"/>
    </source>
</evidence>
<evidence type="ECO:0000256" key="3">
    <source>
        <dbReference type="ARBA" id="ARBA00022679"/>
    </source>
</evidence>
<comment type="similarity">
    <text evidence="2">Belongs to the YkuD family.</text>
</comment>
<dbReference type="PROSITE" id="PS52029">
    <property type="entry name" value="LD_TPASE"/>
    <property type="match status" value="1"/>
</dbReference>
<reference evidence="10 11" key="1">
    <citation type="submission" date="2023-03" db="EMBL/GenBank/DDBJ databases">
        <authorList>
            <person name="Pearce D."/>
        </authorList>
    </citation>
    <scope>NUCLEOTIDE SEQUENCE [LARGE SCALE GENOMIC DNA]</scope>
    <source>
        <strain evidence="10">Msz</strain>
    </source>
</reference>
<keyword evidence="4 7" id="KW-0133">Cell shape</keyword>
<dbReference type="InterPro" id="IPR038063">
    <property type="entry name" value="Transpep_catalytic_dom"/>
</dbReference>
<keyword evidence="3" id="KW-0808">Transferase</keyword>